<dbReference type="Pfam" id="PF18907">
    <property type="entry name" value="DUF5662"/>
    <property type="match status" value="2"/>
</dbReference>
<protein>
    <submittedName>
        <fullName evidence="1">Uncharacterized protein</fullName>
    </submittedName>
</protein>
<reference evidence="1 2" key="1">
    <citation type="journal article" date="2017" name="Nat. Ecol. Evol.">
        <title>Scallop genome provides insights into evolution of bilaterian karyotype and development.</title>
        <authorList>
            <person name="Wang S."/>
            <person name="Zhang J."/>
            <person name="Jiao W."/>
            <person name="Li J."/>
            <person name="Xun X."/>
            <person name="Sun Y."/>
            <person name="Guo X."/>
            <person name="Huan P."/>
            <person name="Dong B."/>
            <person name="Zhang L."/>
            <person name="Hu X."/>
            <person name="Sun X."/>
            <person name="Wang J."/>
            <person name="Zhao C."/>
            <person name="Wang Y."/>
            <person name="Wang D."/>
            <person name="Huang X."/>
            <person name="Wang R."/>
            <person name="Lv J."/>
            <person name="Li Y."/>
            <person name="Zhang Z."/>
            <person name="Liu B."/>
            <person name="Lu W."/>
            <person name="Hui Y."/>
            <person name="Liang J."/>
            <person name="Zhou Z."/>
            <person name="Hou R."/>
            <person name="Li X."/>
            <person name="Liu Y."/>
            <person name="Li H."/>
            <person name="Ning X."/>
            <person name="Lin Y."/>
            <person name="Zhao L."/>
            <person name="Xing Q."/>
            <person name="Dou J."/>
            <person name="Li Y."/>
            <person name="Mao J."/>
            <person name="Guo H."/>
            <person name="Dou H."/>
            <person name="Li T."/>
            <person name="Mu C."/>
            <person name="Jiang W."/>
            <person name="Fu Q."/>
            <person name="Fu X."/>
            <person name="Miao Y."/>
            <person name="Liu J."/>
            <person name="Yu Q."/>
            <person name="Li R."/>
            <person name="Liao H."/>
            <person name="Li X."/>
            <person name="Kong Y."/>
            <person name="Jiang Z."/>
            <person name="Chourrout D."/>
            <person name="Li R."/>
            <person name="Bao Z."/>
        </authorList>
    </citation>
    <scope>NUCLEOTIDE SEQUENCE [LARGE SCALE GENOMIC DNA]</scope>
    <source>
        <strain evidence="1 2">PY_sf001</strain>
    </source>
</reference>
<organism evidence="1 2">
    <name type="scientific">Mizuhopecten yessoensis</name>
    <name type="common">Japanese scallop</name>
    <name type="synonym">Patinopecten yessoensis</name>
    <dbReference type="NCBI Taxonomy" id="6573"/>
    <lineage>
        <taxon>Eukaryota</taxon>
        <taxon>Metazoa</taxon>
        <taxon>Spiralia</taxon>
        <taxon>Lophotrochozoa</taxon>
        <taxon>Mollusca</taxon>
        <taxon>Bivalvia</taxon>
        <taxon>Autobranchia</taxon>
        <taxon>Pteriomorphia</taxon>
        <taxon>Pectinida</taxon>
        <taxon>Pectinoidea</taxon>
        <taxon>Pectinidae</taxon>
        <taxon>Mizuhopecten</taxon>
    </lineage>
</organism>
<proteinExistence type="predicted"/>
<keyword evidence="2" id="KW-1185">Reference proteome</keyword>
<name>A0A210QGK4_MIZYE</name>
<sequence length="472" mass="56609">MYSTLSAARTVTRKIHSDHCSTKMSDKLEYINHTILECHRDEVSAYLWEHGFVKTVWFLVEKVWDNITISEADRVLKARDESSPLYRLLFKEYNVEEHFRQVDSHREWIVKAYERLKDYVPHMTIEDAKLHDLSKYDFVQAIGYTAKWVHDVDWGNETWQASLNDHYRRERHHPQFYPKGQRMPRKDLEESLVDMVASRWERQLEGNDQASNVELVEFDSKYLLRYCKEDIADVQALIGKIKQGDITEYRWKLIASVTPESKREDVQVFFKENGFVQTICHLYETVWDPDSIALAEKGLKDRDPDSPFYQLLYIEYDVQEHYRQCDSHRFWIMKAYERLKSNNFLTEMTDEEAKVHDLSKYDISQSIGYTAMWVHKVDWNNKTWQTALNDHYRRESHHPQFHPKDKRMPRKDLEESLVDMIACRWERDLKGDEKTTWQDLVDFHPNYLKRYCEEDLTDVTSLITSIKGHPEN</sequence>
<dbReference type="AlphaFoldDB" id="A0A210QGK4"/>
<evidence type="ECO:0000313" key="1">
    <source>
        <dbReference type="EMBL" id="OWF47890.1"/>
    </source>
</evidence>
<dbReference type="Proteomes" id="UP000242188">
    <property type="component" value="Unassembled WGS sequence"/>
</dbReference>
<evidence type="ECO:0000313" key="2">
    <source>
        <dbReference type="Proteomes" id="UP000242188"/>
    </source>
</evidence>
<dbReference type="EMBL" id="NEDP02003755">
    <property type="protein sequence ID" value="OWF47890.1"/>
    <property type="molecule type" value="Genomic_DNA"/>
</dbReference>
<dbReference type="InterPro" id="IPR043721">
    <property type="entry name" value="DUF5662"/>
</dbReference>
<comment type="caution">
    <text evidence="1">The sequence shown here is derived from an EMBL/GenBank/DDBJ whole genome shotgun (WGS) entry which is preliminary data.</text>
</comment>
<dbReference type="OrthoDB" id="2104607at2759"/>
<gene>
    <name evidence="1" type="ORF">KP79_PYT20363</name>
</gene>
<accession>A0A210QGK4</accession>